<feature type="binding site" evidence="9">
    <location>
        <position position="1135"/>
    </location>
    <ligand>
        <name>a divalent metal cation</name>
        <dbReference type="ChEBI" id="CHEBI:60240"/>
        <note>catalytic</note>
    </ligand>
</feature>
<keyword evidence="5 9" id="KW-0479">Metal-binding</keyword>
<dbReference type="InterPro" id="IPR036322">
    <property type="entry name" value="WD40_repeat_dom_sf"/>
</dbReference>
<keyword evidence="6 9" id="KW-0378">Hydrolase</keyword>
<dbReference type="PANTHER" id="PTHR15728">
    <property type="entry name" value="DEADENYLATION COMPLEX CATALYTIC SUBUNIT PAN2"/>
    <property type="match status" value="1"/>
</dbReference>
<gene>
    <name evidence="9" type="primary">PAN2</name>
    <name evidence="11" type="ORF">Ocin01_08910</name>
</gene>
<evidence type="ECO:0000256" key="1">
    <source>
        <dbReference type="ARBA" id="ARBA00001663"/>
    </source>
</evidence>
<dbReference type="OrthoDB" id="16516at2759"/>
<comment type="caution">
    <text evidence="9">Lacks conserved residue(s) required for the propagation of feature annotation.</text>
</comment>
<evidence type="ECO:0000256" key="7">
    <source>
        <dbReference type="ARBA" id="ARBA00022839"/>
    </source>
</evidence>
<dbReference type="GO" id="GO:0000932">
    <property type="term" value="C:P-body"/>
    <property type="evidence" value="ECO:0007669"/>
    <property type="project" value="UniProtKB-SubCell"/>
</dbReference>
<name>A0A1D2MXR9_ORCCI</name>
<comment type="subcellular location">
    <subcellularLocation>
        <location evidence="9">Cytoplasm</location>
        <location evidence="9">P-body</location>
    </subcellularLocation>
    <subcellularLocation>
        <location evidence="9">Nucleus</location>
    </subcellularLocation>
    <text evidence="9">Shuttles between nucleus and cytoplasm.</text>
</comment>
<comment type="domain">
    <text evidence="9">Contains a pseudo-UCH domain. This ubiquitin C-terminal hydrolase (UCH)-like or ubiquitin specific protease (USP)-like domain is predicted to be catalytically inactive because it lacks the active site catalytic triad characteristic of thiol proteases, with residues at the equivalent structural positions that are incompatible with catalysis, and it cannot bind ubiquitin. It functions as a structural scaffold for intra- and intermolecular interactions in the complex.</text>
</comment>
<comment type="catalytic activity">
    <reaction evidence="1 9">
        <text>Exonucleolytic cleavage of poly(A) to 5'-AMP.</text>
        <dbReference type="EC" id="3.1.13.4"/>
    </reaction>
</comment>
<evidence type="ECO:0000256" key="3">
    <source>
        <dbReference type="ARBA" id="ARBA00022664"/>
    </source>
</evidence>
<comment type="subunit">
    <text evidence="9">Forms a heterotrimer with an asymmetric homodimer of the regulatory subunit PAN3 to form the poly(A)-nuclease (PAN) deadenylation complex.</text>
</comment>
<comment type="domain">
    <text evidence="9">The linker, or PAN3 interaction domain (PID), between the WD40 repeats and the pseudo-UCH domain mediates interaction with PAN3.</text>
</comment>
<proteinExistence type="inferred from homology"/>
<dbReference type="InterPro" id="IPR012337">
    <property type="entry name" value="RNaseH-like_sf"/>
</dbReference>
<comment type="function">
    <text evidence="9">Catalytic subunit of the poly(A)-nuclease (PAN) deadenylation complex, one of two cytoplasmic mRNA deadenylases involved in general and miRNA-mediated mRNA turnover. PAN specifically shortens poly(A) tails of RNA and the activity is stimulated by poly(A)-binding protein (PABP). PAN deadenylation is followed by rapid degradation of the shortened mRNA tails by the CCR4-NOT complex. Deadenylated mRNAs are then degraded by two alternative mechanisms, namely exosome-mediated 3'-5' exonucleolytic degradation, or deadenlyation-dependent mRNA decaping and subsequent 5'-3' exonucleolytic degradation by XRN1.</text>
</comment>
<evidence type="ECO:0000256" key="4">
    <source>
        <dbReference type="ARBA" id="ARBA00022722"/>
    </source>
</evidence>
<dbReference type="SUPFAM" id="SSF50978">
    <property type="entry name" value="WD40 repeat-like"/>
    <property type="match status" value="1"/>
</dbReference>
<dbReference type="SMART" id="SM00479">
    <property type="entry name" value="EXOIII"/>
    <property type="match status" value="1"/>
</dbReference>
<feature type="binding site" evidence="9">
    <location>
        <position position="1026"/>
    </location>
    <ligand>
        <name>a divalent metal cation</name>
        <dbReference type="ChEBI" id="CHEBI:60240"/>
        <note>catalytic</note>
    </ligand>
</feature>
<keyword evidence="4 9" id="KW-0540">Nuclease</keyword>
<dbReference type="InterPro" id="IPR036397">
    <property type="entry name" value="RNaseH_sf"/>
</dbReference>
<dbReference type="InterPro" id="IPR030843">
    <property type="entry name" value="PAN2"/>
</dbReference>
<dbReference type="InterPro" id="IPR038765">
    <property type="entry name" value="Papain-like_cys_pep_sf"/>
</dbReference>
<evidence type="ECO:0000259" key="10">
    <source>
        <dbReference type="PROSITE" id="PS50235"/>
    </source>
</evidence>
<keyword evidence="12" id="KW-1185">Reference proteome</keyword>
<dbReference type="GO" id="GO:0005634">
    <property type="term" value="C:nucleus"/>
    <property type="evidence" value="ECO:0007669"/>
    <property type="project" value="UniProtKB-SubCell"/>
</dbReference>
<dbReference type="CDD" id="cd06143">
    <property type="entry name" value="PAN2_exo"/>
    <property type="match status" value="1"/>
</dbReference>
<comment type="cofactor">
    <cofactor evidence="9">
        <name>a divalent metal cation</name>
        <dbReference type="ChEBI" id="CHEBI:60240"/>
    </cofactor>
    <text evidence="9">Binds 2 metal cations per subunit in the catalytic exonuclease domain.</text>
</comment>
<dbReference type="Proteomes" id="UP000094527">
    <property type="component" value="Unassembled WGS sequence"/>
</dbReference>
<reference evidence="11 12" key="1">
    <citation type="journal article" date="2016" name="Genome Biol. Evol.">
        <title>Gene Family Evolution Reflects Adaptation to Soil Environmental Stressors in the Genome of the Collembolan Orchesella cincta.</title>
        <authorList>
            <person name="Faddeeva-Vakhrusheva A."/>
            <person name="Derks M.F."/>
            <person name="Anvar S.Y."/>
            <person name="Agamennone V."/>
            <person name="Suring W."/>
            <person name="Smit S."/>
            <person name="van Straalen N.M."/>
            <person name="Roelofs D."/>
        </authorList>
    </citation>
    <scope>NUCLEOTIDE SEQUENCE [LARGE SCALE GENOMIC DNA]</scope>
    <source>
        <tissue evidence="11">Mixed pool</tissue>
    </source>
</reference>
<dbReference type="Pfam" id="PF20770">
    <property type="entry name" value="PAN2_N"/>
    <property type="match status" value="1"/>
</dbReference>
<evidence type="ECO:0000256" key="2">
    <source>
        <dbReference type="ARBA" id="ARBA00022490"/>
    </source>
</evidence>
<dbReference type="PROSITE" id="PS50235">
    <property type="entry name" value="USP_3"/>
    <property type="match status" value="1"/>
</dbReference>
<dbReference type="InterPro" id="IPR028889">
    <property type="entry name" value="USP"/>
</dbReference>
<dbReference type="AlphaFoldDB" id="A0A1D2MXR9"/>
<dbReference type="FunFam" id="3.30.420.10:FF:000011">
    <property type="entry name" value="PAN2-PAN3 deadenylation complex catalytic subunit PAN2"/>
    <property type="match status" value="1"/>
</dbReference>
<protein>
    <recommendedName>
        <fullName evidence="9">PAN2-PAN3 deadenylation complex catalytic subunit PAN2</fullName>
        <ecNumber evidence="9">3.1.13.4</ecNumber>
    </recommendedName>
    <alternativeName>
        <fullName evidence="9">PAB1P-dependent poly(A)-specific ribonuclease</fullName>
    </alternativeName>
    <alternativeName>
        <fullName evidence="9">Poly(A)-nuclease deadenylation complex subunit 2</fullName>
        <shortName evidence="9">PAN deadenylation complex subunit 2</shortName>
    </alternativeName>
</protein>
<dbReference type="FunFam" id="2.130.10.10:FF:000421">
    <property type="entry name" value="PAN2-PAN3 deadenylation complex catalytic subunit PAN2"/>
    <property type="match status" value="1"/>
</dbReference>
<organism evidence="11 12">
    <name type="scientific">Orchesella cincta</name>
    <name type="common">Springtail</name>
    <name type="synonym">Podura cincta</name>
    <dbReference type="NCBI Taxonomy" id="48709"/>
    <lineage>
        <taxon>Eukaryota</taxon>
        <taxon>Metazoa</taxon>
        <taxon>Ecdysozoa</taxon>
        <taxon>Arthropoda</taxon>
        <taxon>Hexapoda</taxon>
        <taxon>Collembola</taxon>
        <taxon>Entomobryomorpha</taxon>
        <taxon>Entomobryoidea</taxon>
        <taxon>Orchesellidae</taxon>
        <taxon>Orchesellinae</taxon>
        <taxon>Orchesella</taxon>
    </lineage>
</organism>
<evidence type="ECO:0000256" key="8">
    <source>
        <dbReference type="ARBA" id="ARBA00023242"/>
    </source>
</evidence>
<dbReference type="Pfam" id="PF13423">
    <property type="entry name" value="UCH_1"/>
    <property type="match status" value="1"/>
</dbReference>
<dbReference type="GO" id="GO:0031251">
    <property type="term" value="C:PAN complex"/>
    <property type="evidence" value="ECO:0007669"/>
    <property type="project" value="UniProtKB-UniRule"/>
</dbReference>
<keyword evidence="3 9" id="KW-0507">mRNA processing</keyword>
<dbReference type="GO" id="GO:0046872">
    <property type="term" value="F:metal ion binding"/>
    <property type="evidence" value="ECO:0007669"/>
    <property type="project" value="UniProtKB-KW"/>
</dbReference>
<dbReference type="STRING" id="48709.A0A1D2MXR9"/>
<dbReference type="Gene3D" id="2.130.10.10">
    <property type="entry name" value="YVTN repeat-like/Quinoprotein amine dehydrogenase"/>
    <property type="match status" value="1"/>
</dbReference>
<comment type="caution">
    <text evidence="11">The sequence shown here is derived from an EMBL/GenBank/DDBJ whole genome shotgun (WGS) entry which is preliminary data.</text>
</comment>
<dbReference type="Gene3D" id="3.90.70.10">
    <property type="entry name" value="Cysteine proteinases"/>
    <property type="match status" value="1"/>
</dbReference>
<dbReference type="InterPro" id="IPR013520">
    <property type="entry name" value="Ribonucl_H"/>
</dbReference>
<dbReference type="GO" id="GO:0003676">
    <property type="term" value="F:nucleic acid binding"/>
    <property type="evidence" value="ECO:0007669"/>
    <property type="project" value="InterPro"/>
</dbReference>
<dbReference type="InterPro" id="IPR050785">
    <property type="entry name" value="PAN2-PAN3_catalytic_subunit"/>
</dbReference>
<feature type="domain" description="USP" evidence="10">
    <location>
        <begin position="533"/>
        <end position="974"/>
    </location>
</feature>
<dbReference type="OMA" id="TQELLWT"/>
<dbReference type="GO" id="GO:0006397">
    <property type="term" value="P:mRNA processing"/>
    <property type="evidence" value="ECO:0007669"/>
    <property type="project" value="UniProtKB-KW"/>
</dbReference>
<comment type="similarity">
    <text evidence="9">Belongs to the peptidase C19 family. PAN2 subfamily.</text>
</comment>
<keyword evidence="7 9" id="KW-0269">Exonuclease</keyword>
<keyword evidence="2 9" id="KW-0963">Cytoplasm</keyword>
<dbReference type="PANTHER" id="PTHR15728:SF0">
    <property type="entry name" value="PAN2-PAN3 DEADENYLATION COMPLEX CATALYTIC SUBUNIT PAN2"/>
    <property type="match status" value="1"/>
</dbReference>
<dbReference type="GO" id="GO:0010606">
    <property type="term" value="P:positive regulation of cytoplasmic mRNA processing body assembly"/>
    <property type="evidence" value="ECO:0007669"/>
    <property type="project" value="UniProtKB-UniRule"/>
</dbReference>
<evidence type="ECO:0000256" key="5">
    <source>
        <dbReference type="ARBA" id="ARBA00022723"/>
    </source>
</evidence>
<dbReference type="Pfam" id="PF00929">
    <property type="entry name" value="RNase_T"/>
    <property type="match status" value="1"/>
</dbReference>
<dbReference type="InterPro" id="IPR015943">
    <property type="entry name" value="WD40/YVTN_repeat-like_dom_sf"/>
</dbReference>
<dbReference type="SUPFAM" id="SSF54001">
    <property type="entry name" value="Cysteine proteinases"/>
    <property type="match status" value="1"/>
</dbReference>
<dbReference type="Gene3D" id="3.30.420.10">
    <property type="entry name" value="Ribonuclease H-like superfamily/Ribonuclease H"/>
    <property type="match status" value="1"/>
</dbReference>
<dbReference type="InterPro" id="IPR028881">
    <property type="entry name" value="PAN2_UCH_dom"/>
</dbReference>
<dbReference type="GO" id="GO:0004535">
    <property type="term" value="F:poly(A)-specific ribonuclease activity"/>
    <property type="evidence" value="ECO:0007669"/>
    <property type="project" value="UniProtKB-UniRule"/>
</dbReference>
<feature type="binding site" evidence="9">
    <location>
        <position position="1028"/>
    </location>
    <ligand>
        <name>a divalent metal cation</name>
        <dbReference type="ChEBI" id="CHEBI:60240"/>
        <note>catalytic</note>
    </ligand>
</feature>
<evidence type="ECO:0000313" key="12">
    <source>
        <dbReference type="Proteomes" id="UP000094527"/>
    </source>
</evidence>
<accession>A0A1D2MXR9</accession>
<evidence type="ECO:0000256" key="9">
    <source>
        <dbReference type="HAMAP-Rule" id="MF_03182"/>
    </source>
</evidence>
<feature type="binding site" evidence="9">
    <location>
        <position position="1188"/>
    </location>
    <ligand>
        <name>a divalent metal cation</name>
        <dbReference type="ChEBI" id="CHEBI:60240"/>
        <note>catalytic</note>
    </ligand>
</feature>
<comment type="activity regulation">
    <text evidence="9">Positively regulated by the regulatory subunit PAN3.</text>
</comment>
<keyword evidence="8 9" id="KW-0539">Nucleus</keyword>
<dbReference type="SUPFAM" id="SSF53098">
    <property type="entry name" value="Ribonuclease H-like"/>
    <property type="match status" value="1"/>
</dbReference>
<evidence type="ECO:0000256" key="6">
    <source>
        <dbReference type="ARBA" id="ARBA00022801"/>
    </source>
</evidence>
<dbReference type="EC" id="3.1.13.4" evidence="9"/>
<dbReference type="EMBL" id="LJIJ01000411">
    <property type="protein sequence ID" value="ODM97768.1"/>
    <property type="molecule type" value="Genomic_DNA"/>
</dbReference>
<dbReference type="HAMAP" id="MF_03182">
    <property type="entry name" value="PAN2"/>
    <property type="match status" value="1"/>
</dbReference>
<dbReference type="GO" id="GO:0000289">
    <property type="term" value="P:nuclear-transcribed mRNA poly(A) tail shortening"/>
    <property type="evidence" value="ECO:0007669"/>
    <property type="project" value="UniProtKB-UniRule"/>
</dbReference>
<sequence length="1235" mass="138855">MLGVGRGLYYGPVESGNGPADSTQFVEQVGEFQKTQSVLVDGGDRYGVSALTIDTSEELIWIGNQGGHVTSYYGANLEKYTSFQVVNNQEIRQILTFDDLILILSQTQLRGQIRRGLPVFTHASENFMDMQCMVQTSPTTVLFGGHQEYLVEYDVTQSMESRTAHVGESGCAIMRNHGRYICVGQPSGHIQLLDPRTYGPEQAIEAHSGSLSDFDVHGNLLVTCGFSTRHGNLSVDRFLKVYDLRVLRALAPIQISVDPFMLRFLPSFSSRITTISPSGQMEISETQALTTSNIMLYQVTTSGSMCLAYDVSSSCHHLAFGDSAGSLHLFSSNPAAMFNSYSRETEFADPLPSLPPMNVTDEMACYASVALPLMHTPLLSEWPSEVLQPVYRKAPEVDRNIVQSMKMVGTIGYAPNPGTYRRNQMQYKQNMSGQPHSMSTGMTTSGSISPFGHAKSFSPVPPYLSPNHHANNQQGGYIYSGPGMKATVYTPKHHARPYFHGKFMIPKRYAKIDWKKSFFEESDMESFNRTQFSGLEAITANSYCNSMIQVLYHFEFLRGTLLNHLCKREACLSCELGFLFHMLDQSKSIPCSGSNFLRAFRVVPEASALGLILQESQSKKRSAFIRLIQSWNRFILHQIQTEIGKTESDKKGSNGNSCRTTPNPILPNTDSILKVFVMKQENTNRCTRCGREEKKESEVLLSNMSYSFAATGGGKHCEFIKILQKSISPEQTTPAWCDKCEKYQPTFQSRVPKALPPILSLNSCLDNSNDFLTWKNFMQSLLPDKSPVAEVPEFQPKGQTPVPVPPPNVRSCRYGKNCMRPDCKFWHEGRQGPSKEGETGKASEFDLNPEIQAKWLPKTIRIQIDELNQVLVSDTEESNDIEDLNSDLVVKQRCADYELCAVVIFVRDAENEEKCNLVSIVHVDEPYFERAKQEDSKTGWFLFNDFCVREVAESEAYSFNPKWKIPAVIFYRMKPLAEEFHRQEKQQVITADVFKESSIKNKKLTYKPLSPEEIPKKGEAFCVAMDAEFVTLGQEETELRSDGKLATVKPQQLSVARVTCVRGQGPLEGTPFLDDYISTQEVVVDYLTKFSGIQPGDLDANFSSKYVTGLKSVYMKLRFLVDIGAKFVGHGLNNDFKVINLLVPQDQVIDTVNLFYLPNQRRMVSLKFLAWHFLGMVIQAETHDSIEDARAALALYRKYEELEKTGKLEEALIDLYEAGKKAQWKVPNECDKKVT</sequence>
<dbReference type="InterPro" id="IPR048841">
    <property type="entry name" value="PAN2_N"/>
</dbReference>
<evidence type="ECO:0000313" key="11">
    <source>
        <dbReference type="EMBL" id="ODM97768.1"/>
    </source>
</evidence>